<dbReference type="NCBIfam" id="TIGR00976">
    <property type="entry name" value="CocE_NonD"/>
    <property type="match status" value="1"/>
</dbReference>
<dbReference type="SUPFAM" id="SSF53474">
    <property type="entry name" value="alpha/beta-Hydrolases"/>
    <property type="match status" value="1"/>
</dbReference>
<evidence type="ECO:0000313" key="5">
    <source>
        <dbReference type="EMBL" id="MFH8550596.1"/>
    </source>
</evidence>
<dbReference type="EMBL" id="JBIRGQ010000008">
    <property type="protein sequence ID" value="MFH8550596.1"/>
    <property type="molecule type" value="Genomic_DNA"/>
</dbReference>
<keyword evidence="6" id="KW-1185">Reference proteome</keyword>
<dbReference type="RefSeq" id="WP_397717139.1">
    <property type="nucleotide sequence ID" value="NZ_JBIRGN010000008.1"/>
</dbReference>
<feature type="region of interest" description="Disordered" evidence="3">
    <location>
        <begin position="542"/>
        <end position="561"/>
    </location>
</feature>
<evidence type="ECO:0000313" key="6">
    <source>
        <dbReference type="Proteomes" id="UP001610818"/>
    </source>
</evidence>
<dbReference type="InterPro" id="IPR050261">
    <property type="entry name" value="FrsA_esterase"/>
</dbReference>
<evidence type="ECO:0000259" key="4">
    <source>
        <dbReference type="SMART" id="SM00939"/>
    </source>
</evidence>
<dbReference type="PANTHER" id="PTHR22946">
    <property type="entry name" value="DIENELACTONE HYDROLASE DOMAIN-CONTAINING PROTEIN-RELATED"/>
    <property type="match status" value="1"/>
</dbReference>
<dbReference type="Gene3D" id="2.60.120.260">
    <property type="entry name" value="Galactose-binding domain-like"/>
    <property type="match status" value="1"/>
</dbReference>
<comment type="caution">
    <text evidence="5">The sequence shown here is derived from an EMBL/GenBank/DDBJ whole genome shotgun (WGS) entry which is preliminary data.</text>
</comment>
<dbReference type="InterPro" id="IPR000383">
    <property type="entry name" value="Xaa-Pro-like_dom"/>
</dbReference>
<evidence type="ECO:0000256" key="3">
    <source>
        <dbReference type="SAM" id="MobiDB-lite"/>
    </source>
</evidence>
<dbReference type="InterPro" id="IPR008979">
    <property type="entry name" value="Galactose-bd-like_sf"/>
</dbReference>
<accession>A0ABW7R004</accession>
<dbReference type="Gene3D" id="1.10.3020.10">
    <property type="entry name" value="alpha-amino acid ester hydrolase ( Helical cap domain)"/>
    <property type="match status" value="1"/>
</dbReference>
<dbReference type="Pfam" id="PF02129">
    <property type="entry name" value="Peptidase_S15"/>
    <property type="match status" value="1"/>
</dbReference>
<organism evidence="5 6">
    <name type="scientific">Streptomyces longisporoflavus</name>
    <dbReference type="NCBI Taxonomy" id="28044"/>
    <lineage>
        <taxon>Bacteria</taxon>
        <taxon>Bacillati</taxon>
        <taxon>Actinomycetota</taxon>
        <taxon>Actinomycetes</taxon>
        <taxon>Kitasatosporales</taxon>
        <taxon>Streptomycetaceae</taxon>
        <taxon>Streptomyces</taxon>
    </lineage>
</organism>
<reference evidence="5 6" key="1">
    <citation type="submission" date="2024-10" db="EMBL/GenBank/DDBJ databases">
        <title>The Natural Products Discovery Center: Release of the First 8490 Sequenced Strains for Exploring Actinobacteria Biosynthetic Diversity.</title>
        <authorList>
            <person name="Kalkreuter E."/>
            <person name="Kautsar S.A."/>
            <person name="Yang D."/>
            <person name="Bader C.D."/>
            <person name="Teijaro C.N."/>
            <person name="Fluegel L."/>
            <person name="Davis C.M."/>
            <person name="Simpson J.R."/>
            <person name="Lauterbach L."/>
            <person name="Steele A.D."/>
            <person name="Gui C."/>
            <person name="Meng S."/>
            <person name="Li G."/>
            <person name="Viehrig K."/>
            <person name="Ye F."/>
            <person name="Su P."/>
            <person name="Kiefer A.F."/>
            <person name="Nichols A."/>
            <person name="Cepeda A.J."/>
            <person name="Yan W."/>
            <person name="Fan B."/>
            <person name="Jiang Y."/>
            <person name="Adhikari A."/>
            <person name="Zheng C.-J."/>
            <person name="Schuster L."/>
            <person name="Cowan T.M."/>
            <person name="Smanski M.J."/>
            <person name="Chevrette M.G."/>
            <person name="De Carvalho L.P.S."/>
            <person name="Shen B."/>
        </authorList>
    </citation>
    <scope>NUCLEOTIDE SEQUENCE [LARGE SCALE GENOMIC DNA]</scope>
    <source>
        <strain evidence="5 6">NPDC017990</strain>
    </source>
</reference>
<comment type="similarity">
    <text evidence="1">Belongs to the AB hydrolase superfamily.</text>
</comment>
<dbReference type="SUPFAM" id="SSF49785">
    <property type="entry name" value="Galactose-binding domain-like"/>
    <property type="match status" value="1"/>
</dbReference>
<dbReference type="SMART" id="SM00939">
    <property type="entry name" value="PepX_C"/>
    <property type="match status" value="1"/>
</dbReference>
<dbReference type="Proteomes" id="UP001610818">
    <property type="component" value="Unassembled WGS sequence"/>
</dbReference>
<evidence type="ECO:0000256" key="2">
    <source>
        <dbReference type="ARBA" id="ARBA00022801"/>
    </source>
</evidence>
<dbReference type="GO" id="GO:0016787">
    <property type="term" value="F:hydrolase activity"/>
    <property type="evidence" value="ECO:0007669"/>
    <property type="project" value="UniProtKB-KW"/>
</dbReference>
<sequence length="642" mass="69951">MSAPPAPDVSALMEVEYVRDVRIPTTDASVSLGADLYLPIGAGPVPLIVMVLPYRKDFGGADMLLRYFARRGYAGLIVDVRGTGSSDGELRPPFSEEEGQDAVDAICWGAEQPWCDGSVGMWGHSYGSLLTMRAAALRPAPLKAIIPVQGPVDPEVDFVHPDHARGGLGPASWITGMAGNLLVPPMHAPDDKEALARWRRRLDRSEGFLLDLFRHEPGDAAWRDRAVDTAAIEVPALCFVGLRDLFAESQTRAFEAMKGPKRLVAGPWMHTWPVVADEGPLDFLGVCEAWWDRWLKEEDNGADTEPSAIYVQGPAPRWAALDTWPDEHISARSHEPGPSDVRLELTRAPETSDPTVGALSGLTRQAHARFGMPADQHEDDMGSVCWTSEPLEEALAIVGRPEVRLGHMPSERMVAKLTHVDPARRSVFITSKALGEGAEAAPPESSQPAVLRLDITAYEIPAGHRLRLVLADADFPRLWPLAPSRLPEPSEVSVSLPVLTASARRDVRLPEEPAYLSALLLASADDAPRWVIEREMSRRDRTMRFESSATSSPTEAGMEMDSSSRLAATVAPSGEASVTCEMDWSIRWPSHPPITVRVSSTASDQTFTLHGHVAHGDDVTFDHTWTTSRAATDSEPTETTDA</sequence>
<feature type="compositionally biased region" description="Polar residues" evidence="3">
    <location>
        <begin position="545"/>
        <end position="554"/>
    </location>
</feature>
<dbReference type="Pfam" id="PF08530">
    <property type="entry name" value="PepX_C"/>
    <property type="match status" value="1"/>
</dbReference>
<dbReference type="Gene3D" id="3.40.50.1820">
    <property type="entry name" value="alpha/beta hydrolase"/>
    <property type="match status" value="1"/>
</dbReference>
<protein>
    <submittedName>
        <fullName evidence="5">CocE/NonD family hydrolase</fullName>
    </submittedName>
</protein>
<keyword evidence="2 5" id="KW-0378">Hydrolase</keyword>
<dbReference type="PANTHER" id="PTHR22946:SF9">
    <property type="entry name" value="POLYKETIDE TRANSFERASE AF380"/>
    <property type="match status" value="1"/>
</dbReference>
<proteinExistence type="inferred from homology"/>
<dbReference type="InterPro" id="IPR013736">
    <property type="entry name" value="Xaa-Pro_dipept_C"/>
</dbReference>
<evidence type="ECO:0000256" key="1">
    <source>
        <dbReference type="ARBA" id="ARBA00008645"/>
    </source>
</evidence>
<feature type="domain" description="Xaa-Pro dipeptidyl-peptidase C-terminal" evidence="4">
    <location>
        <begin position="288"/>
        <end position="505"/>
    </location>
</feature>
<name>A0ABW7R004_9ACTN</name>
<gene>
    <name evidence="5" type="ORF">ACH4F9_36955</name>
</gene>
<dbReference type="InterPro" id="IPR029058">
    <property type="entry name" value="AB_hydrolase_fold"/>
</dbReference>
<dbReference type="InterPro" id="IPR005674">
    <property type="entry name" value="CocE/Ser_esterase"/>
</dbReference>